<dbReference type="EMBL" id="KB446539">
    <property type="protein sequence ID" value="EME44294.1"/>
    <property type="molecule type" value="Genomic_DNA"/>
</dbReference>
<reference evidence="2 3" key="2">
    <citation type="journal article" date="2012" name="PLoS Pathog.">
        <title>Diverse lifestyles and strategies of plant pathogenesis encoded in the genomes of eighteen Dothideomycetes fungi.</title>
        <authorList>
            <person name="Ohm R.A."/>
            <person name="Feau N."/>
            <person name="Henrissat B."/>
            <person name="Schoch C.L."/>
            <person name="Horwitz B.A."/>
            <person name="Barry K.W."/>
            <person name="Condon B.J."/>
            <person name="Copeland A.C."/>
            <person name="Dhillon B."/>
            <person name="Glaser F."/>
            <person name="Hesse C.N."/>
            <person name="Kosti I."/>
            <person name="LaButti K."/>
            <person name="Lindquist E.A."/>
            <person name="Lucas S."/>
            <person name="Salamov A.A."/>
            <person name="Bradshaw R.E."/>
            <person name="Ciuffetti L."/>
            <person name="Hamelin R.C."/>
            <person name="Kema G.H.J."/>
            <person name="Lawrence C."/>
            <person name="Scott J.A."/>
            <person name="Spatafora J.W."/>
            <person name="Turgeon B.G."/>
            <person name="de Wit P.J.G.M."/>
            <person name="Zhong S."/>
            <person name="Goodwin S.B."/>
            <person name="Grigoriev I.V."/>
        </authorList>
    </citation>
    <scope>NUCLEOTIDE SEQUENCE [LARGE SCALE GENOMIC DNA]</scope>
    <source>
        <strain evidence="3">NZE10 / CBS 128990</strain>
    </source>
</reference>
<feature type="region of interest" description="Disordered" evidence="1">
    <location>
        <begin position="352"/>
        <end position="374"/>
    </location>
</feature>
<evidence type="ECO:0000256" key="1">
    <source>
        <dbReference type="SAM" id="MobiDB-lite"/>
    </source>
</evidence>
<organism evidence="2 3">
    <name type="scientific">Dothistroma septosporum (strain NZE10 / CBS 128990)</name>
    <name type="common">Red band needle blight fungus</name>
    <name type="synonym">Mycosphaerella pini</name>
    <dbReference type="NCBI Taxonomy" id="675120"/>
    <lineage>
        <taxon>Eukaryota</taxon>
        <taxon>Fungi</taxon>
        <taxon>Dikarya</taxon>
        <taxon>Ascomycota</taxon>
        <taxon>Pezizomycotina</taxon>
        <taxon>Dothideomycetes</taxon>
        <taxon>Dothideomycetidae</taxon>
        <taxon>Mycosphaerellales</taxon>
        <taxon>Mycosphaerellaceae</taxon>
        <taxon>Dothistroma</taxon>
    </lineage>
</organism>
<dbReference type="HOGENOM" id="CLU_040879_0_0_1"/>
<reference evidence="3" key="1">
    <citation type="journal article" date="2012" name="PLoS Genet.">
        <title>The genomes of the fungal plant pathogens Cladosporium fulvum and Dothistroma septosporum reveal adaptation to different hosts and lifestyles but also signatures of common ancestry.</title>
        <authorList>
            <person name="de Wit P.J.G.M."/>
            <person name="van der Burgt A."/>
            <person name="Oekmen B."/>
            <person name="Stergiopoulos I."/>
            <person name="Abd-Elsalam K.A."/>
            <person name="Aerts A.L."/>
            <person name="Bahkali A.H."/>
            <person name="Beenen H.G."/>
            <person name="Chettri P."/>
            <person name="Cox M.P."/>
            <person name="Datema E."/>
            <person name="de Vries R.P."/>
            <person name="Dhillon B."/>
            <person name="Ganley A.R."/>
            <person name="Griffiths S.A."/>
            <person name="Guo Y."/>
            <person name="Hamelin R.C."/>
            <person name="Henrissat B."/>
            <person name="Kabir M.S."/>
            <person name="Jashni M.K."/>
            <person name="Kema G."/>
            <person name="Klaubauf S."/>
            <person name="Lapidus A."/>
            <person name="Levasseur A."/>
            <person name="Lindquist E."/>
            <person name="Mehrabi R."/>
            <person name="Ohm R.A."/>
            <person name="Owen T.J."/>
            <person name="Salamov A."/>
            <person name="Schwelm A."/>
            <person name="Schijlen E."/>
            <person name="Sun H."/>
            <person name="van den Burg H.A."/>
            <person name="van Ham R.C.H.J."/>
            <person name="Zhang S."/>
            <person name="Goodwin S.B."/>
            <person name="Grigoriev I.V."/>
            <person name="Collemare J."/>
            <person name="Bradshaw R.E."/>
        </authorList>
    </citation>
    <scope>NUCLEOTIDE SEQUENCE [LARGE SCALE GENOMIC DNA]</scope>
    <source>
        <strain evidence="3">NZE10 / CBS 128990</strain>
    </source>
</reference>
<dbReference type="eggNOG" id="ENOG502SC1V">
    <property type="taxonomic scope" value="Eukaryota"/>
</dbReference>
<dbReference type="OrthoDB" id="5314201at2759"/>
<dbReference type="OMA" id="KFMERWG"/>
<dbReference type="Proteomes" id="UP000016933">
    <property type="component" value="Unassembled WGS sequence"/>
</dbReference>
<keyword evidence="3" id="KW-1185">Reference proteome</keyword>
<evidence type="ECO:0000313" key="3">
    <source>
        <dbReference type="Proteomes" id="UP000016933"/>
    </source>
</evidence>
<accession>N1PPD6</accession>
<evidence type="ECO:0008006" key="4">
    <source>
        <dbReference type="Google" id="ProtNLM"/>
    </source>
</evidence>
<proteinExistence type="predicted"/>
<evidence type="ECO:0000313" key="2">
    <source>
        <dbReference type="EMBL" id="EME44294.1"/>
    </source>
</evidence>
<gene>
    <name evidence="2" type="ORF">DOTSEDRAFT_172437</name>
</gene>
<protein>
    <recommendedName>
        <fullName evidence="4">HAUS augmin-like complex subunit 3 N-terminal domain-containing protein</fullName>
    </recommendedName>
</protein>
<name>N1PPD6_DOTSN</name>
<sequence length="522" mass="57675">MAAKELGTLLNALRDRDINLGEDDVAWAFEDKSAQDSASDWVNQYLQPSTLLTKDELEYDQQHQTRGTPSLYDLGRPISDAEYEAAIVSLEASTAAIDRQSEILGSQKHALHDIKARNAIAENNASVQENRQKKLGCQRAQLDLDVDELAQALQVNVRSSLKQGDVTTAGLPSAVERLFEKDDRLLDGLQKLLPKLTDSSQDEDEAKDIEHLCAMLAELSVQEIHARLDKAYRECVSDHDHLQYGSRSKELSAQQLKQQKNLRLELEELNGEVDGLVSIVVDHQYRKPLKDGMLSSLASAQAQKYKWSEYTISALSYLTARLDALADHVEQVHAQASALRALLSAMTETLATPDTRPGAAQKHPSPMLSTPSAKGLKPLRLVQANLSESQDPAVSFLRHHEVHCQERGSDVRLTSALLTSALRDRKQRLDHLLKSTEDTVSAATAKSVSRTDTHVQDLLSAVYAQSCYGTTHLVDSDLQAQLDKLEHKTQKLGDEMRDIDVDAVAHVAKAKQEAALRKLAGP</sequence>
<dbReference type="AlphaFoldDB" id="N1PPD6"/>